<gene>
    <name evidence="2" type="ORF">KE626_20025</name>
</gene>
<reference evidence="2 3" key="1">
    <citation type="submission" date="2021-04" db="EMBL/GenBank/DDBJ databases">
        <title>Chitinophaga sp. nov., isolated from the rhizosphere soil.</title>
        <authorList>
            <person name="He S."/>
        </authorList>
    </citation>
    <scope>NUCLEOTIDE SEQUENCE [LARGE SCALE GENOMIC DNA]</scope>
    <source>
        <strain evidence="2 3">2R12</strain>
    </source>
</reference>
<organism evidence="2 3">
    <name type="scientific">Chitinophaga hostae</name>
    <dbReference type="NCBI Taxonomy" id="2831022"/>
    <lineage>
        <taxon>Bacteria</taxon>
        <taxon>Pseudomonadati</taxon>
        <taxon>Bacteroidota</taxon>
        <taxon>Chitinophagia</taxon>
        <taxon>Chitinophagales</taxon>
        <taxon>Chitinophagaceae</taxon>
        <taxon>Chitinophaga</taxon>
    </lineage>
</organism>
<evidence type="ECO:0000256" key="1">
    <source>
        <dbReference type="SAM" id="SignalP"/>
    </source>
</evidence>
<protein>
    <submittedName>
        <fullName evidence="2">DUF4252 domain-containing protein</fullName>
    </submittedName>
</protein>
<name>A0ABS5J337_9BACT</name>
<evidence type="ECO:0000313" key="3">
    <source>
        <dbReference type="Proteomes" id="UP000676386"/>
    </source>
</evidence>
<sequence length="169" mass="18756">MKSFIIAAGCFLLAATAVSAQDKCLREFRNKYRGAAETHTVGLGSFSMRLAGWCLSFDDSDTDATAIKHALKNVRRVKIYTISNVNGTTVSNDDIADLKSNLQRNENFDLLMEVRDKGSLVHILNKGKDDELGNVVMLVQDQEEFVIVNLQTTLKIAEINSLIRQFASN</sequence>
<keyword evidence="1" id="KW-0732">Signal</keyword>
<comment type="caution">
    <text evidence="2">The sequence shown here is derived from an EMBL/GenBank/DDBJ whole genome shotgun (WGS) entry which is preliminary data.</text>
</comment>
<keyword evidence="3" id="KW-1185">Reference proteome</keyword>
<dbReference type="RefSeq" id="WP_211974715.1">
    <property type="nucleotide sequence ID" value="NZ_CBFHAM010000026.1"/>
</dbReference>
<proteinExistence type="predicted"/>
<dbReference type="InterPro" id="IPR025348">
    <property type="entry name" value="DUF4252"/>
</dbReference>
<evidence type="ECO:0000313" key="2">
    <source>
        <dbReference type="EMBL" id="MBS0029624.1"/>
    </source>
</evidence>
<accession>A0ABS5J337</accession>
<feature type="signal peptide" evidence="1">
    <location>
        <begin position="1"/>
        <end position="20"/>
    </location>
</feature>
<dbReference type="EMBL" id="JAGTXB010000010">
    <property type="protein sequence ID" value="MBS0029624.1"/>
    <property type="molecule type" value="Genomic_DNA"/>
</dbReference>
<feature type="chain" id="PRO_5045762188" evidence="1">
    <location>
        <begin position="21"/>
        <end position="169"/>
    </location>
</feature>
<dbReference type="Proteomes" id="UP000676386">
    <property type="component" value="Unassembled WGS sequence"/>
</dbReference>
<dbReference type="Pfam" id="PF14060">
    <property type="entry name" value="DUF4252"/>
    <property type="match status" value="1"/>
</dbReference>